<protein>
    <submittedName>
        <fullName evidence="3">Uncharacterized protein</fullName>
    </submittedName>
</protein>
<dbReference type="EMBL" id="JWHU01000012">
    <property type="protein sequence ID" value="KIU21133.1"/>
    <property type="molecule type" value="Genomic_DNA"/>
</dbReference>
<name>A0A0D1JIG3_9LACO</name>
<dbReference type="Proteomes" id="UP000032287">
    <property type="component" value="Unassembled WGS sequence"/>
</dbReference>
<sequence length="107" mass="11245" precursor="true">MKRLIVVALIVFGLSLVGGTAFGDETAVSRVTTSQTTTNGANATSAQLDGGAVVQYQTHDEVQAMKAGNQTNHTLAGYTWLGLVVVAVTTIGGLVWQSLRREIRRAG</sequence>
<evidence type="ECO:0000313" key="4">
    <source>
        <dbReference type="Proteomes" id="UP000032287"/>
    </source>
</evidence>
<keyword evidence="1" id="KW-1133">Transmembrane helix</keyword>
<reference evidence="3 4" key="1">
    <citation type="journal article" date="2015" name="Microbiology (Mosc.)">
        <title>Genomics of the Weissella cibaria species with an examination of its metabolic traits.</title>
        <authorList>
            <person name="Lynch K.M."/>
            <person name="Lucid A."/>
            <person name="Arendt E.K."/>
            <person name="Sleator R.D."/>
            <person name="Lucey B."/>
            <person name="Coffey A."/>
        </authorList>
    </citation>
    <scope>NUCLEOTIDE SEQUENCE [LARGE SCALE GENOMIC DNA]</scope>
    <source>
        <strain evidence="3 4">MG1</strain>
    </source>
</reference>
<organism evidence="3 4">
    <name type="scientific">Weissella cibaria</name>
    <dbReference type="NCBI Taxonomy" id="137591"/>
    <lineage>
        <taxon>Bacteria</taxon>
        <taxon>Bacillati</taxon>
        <taxon>Bacillota</taxon>
        <taxon>Bacilli</taxon>
        <taxon>Lactobacillales</taxon>
        <taxon>Lactobacillaceae</taxon>
        <taxon>Weissella</taxon>
    </lineage>
</organism>
<keyword evidence="4" id="KW-1185">Reference proteome</keyword>
<evidence type="ECO:0000313" key="3">
    <source>
        <dbReference type="EMBL" id="KIU21133.1"/>
    </source>
</evidence>
<dbReference type="PATRIC" id="fig|137591.25.peg.862"/>
<evidence type="ECO:0000256" key="1">
    <source>
        <dbReference type="SAM" id="Phobius"/>
    </source>
</evidence>
<comment type="caution">
    <text evidence="3">The sequence shown here is derived from an EMBL/GenBank/DDBJ whole genome shotgun (WGS) entry which is preliminary data.</text>
</comment>
<evidence type="ECO:0000256" key="2">
    <source>
        <dbReference type="SAM" id="SignalP"/>
    </source>
</evidence>
<dbReference type="RefSeq" id="WP_043707659.1">
    <property type="nucleotide sequence ID" value="NZ_JALOCT010000004.1"/>
</dbReference>
<keyword evidence="1" id="KW-0812">Transmembrane</keyword>
<feature type="chain" id="PRO_5002246735" evidence="2">
    <location>
        <begin position="24"/>
        <end position="107"/>
    </location>
</feature>
<keyword evidence="2" id="KW-0732">Signal</keyword>
<accession>A0A0D1JIG3</accession>
<dbReference type="STRING" id="137591.AO080_04940"/>
<feature type="signal peptide" evidence="2">
    <location>
        <begin position="1"/>
        <end position="23"/>
    </location>
</feature>
<feature type="transmembrane region" description="Helical" evidence="1">
    <location>
        <begin position="75"/>
        <end position="96"/>
    </location>
</feature>
<proteinExistence type="predicted"/>
<gene>
    <name evidence="3" type="ORF">QX99_00893</name>
</gene>
<keyword evidence="1" id="KW-0472">Membrane</keyword>
<dbReference type="AlphaFoldDB" id="A0A0D1JIG3"/>